<dbReference type="PROSITE" id="PS50112">
    <property type="entry name" value="PAS"/>
    <property type="match status" value="1"/>
</dbReference>
<comment type="caution">
    <text evidence="8">The sequence shown here is derived from an EMBL/GenBank/DDBJ whole genome shotgun (WGS) entry which is preliminary data.</text>
</comment>
<reference evidence="8 9" key="1">
    <citation type="submission" date="2016-11" db="EMBL/GenBank/DDBJ databases">
        <title>Draft Genome Sequences of Nine Cyanobacterial Strains from Diverse Habitats.</title>
        <authorList>
            <person name="Zhu T."/>
            <person name="Hou S."/>
            <person name="Lu X."/>
            <person name="Hess W.R."/>
        </authorList>
    </citation>
    <scope>NUCLEOTIDE SEQUENCE [LARGE SCALE GENOMIC DNA]</scope>
    <source>
        <strain evidence="8 9">NIES-593</strain>
    </source>
</reference>
<dbReference type="STRING" id="1921803.NIES593_09490"/>
<keyword evidence="9" id="KW-1185">Reference proteome</keyword>
<dbReference type="FunFam" id="3.20.20.450:FF:000001">
    <property type="entry name" value="Cyclic di-GMP phosphodiesterase yahA"/>
    <property type="match status" value="1"/>
</dbReference>
<dbReference type="InterPro" id="IPR000160">
    <property type="entry name" value="GGDEF_dom"/>
</dbReference>
<dbReference type="NCBIfam" id="TIGR00229">
    <property type="entry name" value="sensory_box"/>
    <property type="match status" value="1"/>
</dbReference>
<evidence type="ECO:0000259" key="4">
    <source>
        <dbReference type="PROSITE" id="PS50112"/>
    </source>
</evidence>
<organism evidence="8 9">
    <name type="scientific">Hydrococcus rivularis NIES-593</name>
    <dbReference type="NCBI Taxonomy" id="1921803"/>
    <lineage>
        <taxon>Bacteria</taxon>
        <taxon>Bacillati</taxon>
        <taxon>Cyanobacteriota</taxon>
        <taxon>Cyanophyceae</taxon>
        <taxon>Pleurocapsales</taxon>
        <taxon>Hydrococcaceae</taxon>
        <taxon>Hydrococcus</taxon>
    </lineage>
</organism>
<feature type="domain" description="PAS" evidence="4">
    <location>
        <begin position="168"/>
        <end position="241"/>
    </location>
</feature>
<dbReference type="InterPro" id="IPR001789">
    <property type="entry name" value="Sig_transdc_resp-reg_receiver"/>
</dbReference>
<dbReference type="PROSITE" id="PS50110">
    <property type="entry name" value="RESPONSE_REGULATORY"/>
    <property type="match status" value="1"/>
</dbReference>
<dbReference type="SUPFAM" id="SSF52172">
    <property type="entry name" value="CheY-like"/>
    <property type="match status" value="1"/>
</dbReference>
<dbReference type="SUPFAM" id="SSF55073">
    <property type="entry name" value="Nucleotide cyclase"/>
    <property type="match status" value="1"/>
</dbReference>
<dbReference type="Pfam" id="PF00563">
    <property type="entry name" value="EAL"/>
    <property type="match status" value="1"/>
</dbReference>
<dbReference type="PANTHER" id="PTHR44757:SF2">
    <property type="entry name" value="BIOFILM ARCHITECTURE MAINTENANCE PROTEIN MBAA"/>
    <property type="match status" value="1"/>
</dbReference>
<evidence type="ECO:0000259" key="7">
    <source>
        <dbReference type="PROSITE" id="PS50887"/>
    </source>
</evidence>
<dbReference type="SMART" id="SM00448">
    <property type="entry name" value="REC"/>
    <property type="match status" value="1"/>
</dbReference>
<dbReference type="PANTHER" id="PTHR44757">
    <property type="entry name" value="DIGUANYLATE CYCLASE DGCP"/>
    <property type="match status" value="1"/>
</dbReference>
<dbReference type="SMART" id="SM00052">
    <property type="entry name" value="EAL"/>
    <property type="match status" value="1"/>
</dbReference>
<dbReference type="InterPro" id="IPR035965">
    <property type="entry name" value="PAS-like_dom_sf"/>
</dbReference>
<dbReference type="SMART" id="SM00086">
    <property type="entry name" value="PAC"/>
    <property type="match status" value="1"/>
</dbReference>
<dbReference type="Gene3D" id="3.40.50.2300">
    <property type="match status" value="1"/>
</dbReference>
<protein>
    <submittedName>
        <fullName evidence="8">Diguanylate cyclase</fullName>
    </submittedName>
</protein>
<dbReference type="InterPro" id="IPR011006">
    <property type="entry name" value="CheY-like_superfamily"/>
</dbReference>
<dbReference type="OrthoDB" id="425396at2"/>
<dbReference type="Pfam" id="PF08447">
    <property type="entry name" value="PAS_3"/>
    <property type="match status" value="1"/>
</dbReference>
<feature type="coiled-coil region" evidence="2">
    <location>
        <begin position="134"/>
        <end position="178"/>
    </location>
</feature>
<dbReference type="InterPro" id="IPR013655">
    <property type="entry name" value="PAS_fold_3"/>
</dbReference>
<dbReference type="InterPro" id="IPR035919">
    <property type="entry name" value="EAL_sf"/>
</dbReference>
<dbReference type="GO" id="GO:0000160">
    <property type="term" value="P:phosphorelay signal transduction system"/>
    <property type="evidence" value="ECO:0007669"/>
    <property type="project" value="InterPro"/>
</dbReference>
<feature type="domain" description="PAC" evidence="5">
    <location>
        <begin position="243"/>
        <end position="295"/>
    </location>
</feature>
<dbReference type="InterPro" id="IPR001610">
    <property type="entry name" value="PAC"/>
</dbReference>
<proteinExistence type="predicted"/>
<dbReference type="Gene3D" id="3.30.70.270">
    <property type="match status" value="1"/>
</dbReference>
<dbReference type="Proteomes" id="UP000186868">
    <property type="component" value="Unassembled WGS sequence"/>
</dbReference>
<dbReference type="PROSITE" id="PS50113">
    <property type="entry name" value="PAC"/>
    <property type="match status" value="1"/>
</dbReference>
<dbReference type="SUPFAM" id="SSF55785">
    <property type="entry name" value="PYP-like sensor domain (PAS domain)"/>
    <property type="match status" value="1"/>
</dbReference>
<dbReference type="InterPro" id="IPR043128">
    <property type="entry name" value="Rev_trsase/Diguanyl_cyclase"/>
</dbReference>
<keyword evidence="2" id="KW-0175">Coiled coil</keyword>
<dbReference type="NCBIfam" id="TIGR00254">
    <property type="entry name" value="GGDEF"/>
    <property type="match status" value="1"/>
</dbReference>
<feature type="modified residue" description="4-aspartylphosphate" evidence="1">
    <location>
        <position position="62"/>
    </location>
</feature>
<dbReference type="AlphaFoldDB" id="A0A1U7HIS1"/>
<gene>
    <name evidence="8" type="ORF">NIES593_09490</name>
</gene>
<sequence length="750" mass="85085">MSKGAIVCVDDEKFVLIALRDQLTSFLGNEHEILLAQSASEALEIFAELEKEQIPIPLIICDRIMPQMSGEKLLIEIHARYPKTRKILLTGQASFEEVIDAVNHADLYRYISKPWDETDLSLTVREAIRSYFQDRQAIEQNEALRKVNEALQREIADRKQAQQLLQESEERLESILNSLEEVVWSVEPNPPKLLYLNPAAEKVYGRSVSEFFENIDLWLKVVHPDDRERIAQIPQMLLELGNMSVEYRILRPDGEVRWLSSRHRVLYDANGLPIRTDGIIRDITQEKLAQERLLYEALHDALTGLSNRTLFMERVESALQRAKRHSGYLFAVLFIDLDRFKIINDSLGHQVGDQLIISTAQRLETLVRTTDTIARLGGDEFVILLDAIEDINDAIRIAERISAKLKEPLNLDGREVFTSASIGIALSSSNYHQASDLLRDADIAMYRAKAKGKSCYEVFDKEMYAQALAQLQLENDMRQALERNEFQVYYQPIVSTQMGKIAGFEALIRWQHPTRGFVSPAEFIPLAEETGAIVPIGEWILGSVCQQIKRWQEQFSFTFPLKVSVNLSAKQFRDTDFLRKIDKILMQTGLEGGNLQLELTESMLMDDVENLIGILSQLRVRGIQLSIDDFGTGYSSLSYLHRFPVNYLKIDRSFVKGLGDNTESLKITESIVALAHNLKLAAIAEGVETKEQLMQLRQLGCEYVQGYLFSPPVPAKAATKWLAKLFDAAKATNYDGSGAMPLSNGRLSKD</sequence>
<evidence type="ECO:0000256" key="2">
    <source>
        <dbReference type="SAM" id="Coils"/>
    </source>
</evidence>
<accession>A0A1U7HIS1</accession>
<keyword evidence="1" id="KW-0597">Phosphoprotein</keyword>
<evidence type="ECO:0000256" key="1">
    <source>
        <dbReference type="PROSITE-ProRule" id="PRU00169"/>
    </source>
</evidence>
<dbReference type="SMART" id="SM00267">
    <property type="entry name" value="GGDEF"/>
    <property type="match status" value="1"/>
</dbReference>
<dbReference type="InterPro" id="IPR001633">
    <property type="entry name" value="EAL_dom"/>
</dbReference>
<evidence type="ECO:0000259" key="6">
    <source>
        <dbReference type="PROSITE" id="PS50883"/>
    </source>
</evidence>
<dbReference type="InterPro" id="IPR000014">
    <property type="entry name" value="PAS"/>
</dbReference>
<dbReference type="CDD" id="cd01949">
    <property type="entry name" value="GGDEF"/>
    <property type="match status" value="1"/>
</dbReference>
<dbReference type="EMBL" id="MRCB01000009">
    <property type="protein sequence ID" value="OKH23454.1"/>
    <property type="molecule type" value="Genomic_DNA"/>
</dbReference>
<dbReference type="PROSITE" id="PS50887">
    <property type="entry name" value="GGDEF"/>
    <property type="match status" value="1"/>
</dbReference>
<evidence type="ECO:0000259" key="5">
    <source>
        <dbReference type="PROSITE" id="PS50113"/>
    </source>
</evidence>
<dbReference type="SMART" id="SM00091">
    <property type="entry name" value="PAS"/>
    <property type="match status" value="1"/>
</dbReference>
<dbReference type="Gene3D" id="3.30.450.20">
    <property type="entry name" value="PAS domain"/>
    <property type="match status" value="1"/>
</dbReference>
<dbReference type="CDD" id="cd01948">
    <property type="entry name" value="EAL"/>
    <property type="match status" value="1"/>
</dbReference>
<evidence type="ECO:0000313" key="9">
    <source>
        <dbReference type="Proteomes" id="UP000186868"/>
    </source>
</evidence>
<feature type="domain" description="Response regulatory" evidence="3">
    <location>
        <begin position="5"/>
        <end position="128"/>
    </location>
</feature>
<name>A0A1U7HIS1_9CYAN</name>
<dbReference type="CDD" id="cd00130">
    <property type="entry name" value="PAS"/>
    <property type="match status" value="1"/>
</dbReference>
<dbReference type="RefSeq" id="WP_073599354.1">
    <property type="nucleotide sequence ID" value="NZ_MRCB01000009.1"/>
</dbReference>
<dbReference type="InterPro" id="IPR052155">
    <property type="entry name" value="Biofilm_reg_signaling"/>
</dbReference>
<dbReference type="SUPFAM" id="SSF141868">
    <property type="entry name" value="EAL domain-like"/>
    <property type="match status" value="1"/>
</dbReference>
<evidence type="ECO:0000259" key="3">
    <source>
        <dbReference type="PROSITE" id="PS50110"/>
    </source>
</evidence>
<dbReference type="Gene3D" id="3.20.20.450">
    <property type="entry name" value="EAL domain"/>
    <property type="match status" value="1"/>
</dbReference>
<feature type="domain" description="GGDEF" evidence="7">
    <location>
        <begin position="328"/>
        <end position="461"/>
    </location>
</feature>
<dbReference type="InterPro" id="IPR000700">
    <property type="entry name" value="PAS-assoc_C"/>
</dbReference>
<dbReference type="Pfam" id="PF00990">
    <property type="entry name" value="GGDEF"/>
    <property type="match status" value="1"/>
</dbReference>
<dbReference type="Pfam" id="PF00072">
    <property type="entry name" value="Response_reg"/>
    <property type="match status" value="1"/>
</dbReference>
<dbReference type="FunFam" id="3.30.70.270:FF:000001">
    <property type="entry name" value="Diguanylate cyclase domain protein"/>
    <property type="match status" value="1"/>
</dbReference>
<dbReference type="PROSITE" id="PS50883">
    <property type="entry name" value="EAL"/>
    <property type="match status" value="1"/>
</dbReference>
<feature type="domain" description="EAL" evidence="6">
    <location>
        <begin position="470"/>
        <end position="726"/>
    </location>
</feature>
<evidence type="ECO:0000313" key="8">
    <source>
        <dbReference type="EMBL" id="OKH23454.1"/>
    </source>
</evidence>
<dbReference type="InterPro" id="IPR029787">
    <property type="entry name" value="Nucleotide_cyclase"/>
</dbReference>